<proteinExistence type="predicted"/>
<reference evidence="1" key="1">
    <citation type="submission" date="2021-03" db="EMBL/GenBank/DDBJ databases">
        <title>Evolutionary priming and transition to the ectomycorrhizal habit in an iconic lineage of mushroom-forming fungi: is preadaptation a requirement?</title>
        <authorList>
            <consortium name="DOE Joint Genome Institute"/>
            <person name="Looney B.P."/>
            <person name="Miyauchi S."/>
            <person name="Morin E."/>
            <person name="Drula E."/>
            <person name="Courty P.E."/>
            <person name="Chicoki N."/>
            <person name="Fauchery L."/>
            <person name="Kohler A."/>
            <person name="Kuo A."/>
            <person name="LaButti K."/>
            <person name="Pangilinan J."/>
            <person name="Lipzen A."/>
            <person name="Riley R."/>
            <person name="Andreopoulos W."/>
            <person name="He G."/>
            <person name="Johnson J."/>
            <person name="Barry K.W."/>
            <person name="Grigoriev I.V."/>
            <person name="Nagy L."/>
            <person name="Hibbett D."/>
            <person name="Henrissat B."/>
            <person name="Matheny P.B."/>
            <person name="Labbe J."/>
            <person name="Martin A.F."/>
        </authorList>
    </citation>
    <scope>NUCLEOTIDE SEQUENCE</scope>
    <source>
        <strain evidence="1">BPL698</strain>
    </source>
</reference>
<protein>
    <submittedName>
        <fullName evidence="1">Uncharacterized protein</fullName>
    </submittedName>
</protein>
<accession>A0ACC0U4D9</accession>
<gene>
    <name evidence="1" type="ORF">F5148DRAFT_1276649</name>
</gene>
<dbReference type="EMBL" id="JAGFNK010000171">
    <property type="protein sequence ID" value="KAI9462059.1"/>
    <property type="molecule type" value="Genomic_DNA"/>
</dbReference>
<evidence type="ECO:0000313" key="2">
    <source>
        <dbReference type="Proteomes" id="UP001207468"/>
    </source>
</evidence>
<organism evidence="1 2">
    <name type="scientific">Russula earlei</name>
    <dbReference type="NCBI Taxonomy" id="71964"/>
    <lineage>
        <taxon>Eukaryota</taxon>
        <taxon>Fungi</taxon>
        <taxon>Dikarya</taxon>
        <taxon>Basidiomycota</taxon>
        <taxon>Agaricomycotina</taxon>
        <taxon>Agaricomycetes</taxon>
        <taxon>Russulales</taxon>
        <taxon>Russulaceae</taxon>
        <taxon>Russula</taxon>
    </lineage>
</organism>
<sequence length="254" mass="27900">MLHTQEQQILHDRVNLVRLVRRLDRTVHDSDWGSERGTDPWLKSERLLQQRVVPAPPHTEPILPTLPLPPPNSARTAPPSHVASGPPLEEAEPPATDVDLLLGLAEEEAASLPREPVPPDADRAPTTTNDLPDRIPRARSVAPPAAAPAPEAASDRALLRHGTALQEELSAQLAQMAGQLRRNAEHFSNALVADQAVLRAAEEKVGANFDVMKRERVRLRDHRGRSLGTTCLTISSVLVVTIAFIVMLFIRRFT</sequence>
<keyword evidence="2" id="KW-1185">Reference proteome</keyword>
<name>A0ACC0U4D9_9AGAM</name>
<comment type="caution">
    <text evidence="1">The sequence shown here is derived from an EMBL/GenBank/DDBJ whole genome shotgun (WGS) entry which is preliminary data.</text>
</comment>
<dbReference type="Proteomes" id="UP001207468">
    <property type="component" value="Unassembled WGS sequence"/>
</dbReference>
<evidence type="ECO:0000313" key="1">
    <source>
        <dbReference type="EMBL" id="KAI9462059.1"/>
    </source>
</evidence>